<evidence type="ECO:0000313" key="1">
    <source>
        <dbReference type="EMBL" id="AKF25130.1"/>
    </source>
</evidence>
<dbReference type="EMBL" id="CP011308">
    <property type="protein sequence ID" value="AKF25130.1"/>
    <property type="molecule type" value="Genomic_DNA"/>
</dbReference>
<dbReference type="Proteomes" id="UP000034444">
    <property type="component" value="Chromosome"/>
</dbReference>
<dbReference type="AlphaFoldDB" id="A0A7U4M1K0"/>
<organism evidence="1 2">
    <name type="scientific">Sulfurovum lithotrophicum</name>
    <dbReference type="NCBI Taxonomy" id="206403"/>
    <lineage>
        <taxon>Bacteria</taxon>
        <taxon>Pseudomonadati</taxon>
        <taxon>Campylobacterota</taxon>
        <taxon>Epsilonproteobacteria</taxon>
        <taxon>Campylobacterales</taxon>
        <taxon>Sulfurovaceae</taxon>
        <taxon>Sulfurovum</taxon>
    </lineage>
</organism>
<dbReference type="KEGG" id="slh:YH65_06780"/>
<reference evidence="2" key="2">
    <citation type="journal article" date="2017" name="Stand. Genomic Sci.">
        <title>Complete genome sequence of the sulfur-oxidizing chemolithoautotrophic Sulfurovum lithotrophicum 42BKTT.</title>
        <authorList>
            <person name="Jeon W."/>
            <person name="Priscilla L."/>
            <person name="Park G."/>
            <person name="Lee H."/>
            <person name="Lee N."/>
            <person name="Lee D."/>
            <person name="Kwon H."/>
            <person name="Ahn I."/>
            <person name="Lee C."/>
            <person name="Lee H."/>
            <person name="Ahn J."/>
        </authorList>
    </citation>
    <scope>NUCLEOTIDE SEQUENCE [LARGE SCALE GENOMIC DNA]</scope>
    <source>
        <strain evidence="2">ATCC BAA-797 / 42BKT</strain>
    </source>
</reference>
<name>A0A7U4M1K0_9BACT</name>
<keyword evidence="2" id="KW-1185">Reference proteome</keyword>
<sequence>MYSVSEVCNKVMFEATPAWQVPQGHFFQGACCRSKLSVNAVQGTAFLGVISKVGANVVS</sequence>
<reference evidence="1 2" key="1">
    <citation type="submission" date="2015-04" db="EMBL/GenBank/DDBJ databases">
        <title>Complete genome sequence of Sulfurovum lithotrophicum ATCC BAA-797T.</title>
        <authorList>
            <person name="Ahn J."/>
            <person name="Park G."/>
            <person name="Jeon W."/>
            <person name="Jang Y."/>
            <person name="Jang M."/>
            <person name="Lee H."/>
            <person name="Lee H."/>
        </authorList>
    </citation>
    <scope>NUCLEOTIDE SEQUENCE [LARGE SCALE GENOMIC DNA]</scope>
    <source>
        <strain evidence="2">ATCC BAA-797 / 42BKT</strain>
    </source>
</reference>
<accession>A0A7U4M1K0</accession>
<protein>
    <submittedName>
        <fullName evidence="1">Uncharacterized protein</fullName>
    </submittedName>
</protein>
<evidence type="ECO:0000313" key="2">
    <source>
        <dbReference type="Proteomes" id="UP000034444"/>
    </source>
</evidence>
<dbReference type="OrthoDB" id="9876509at2"/>
<gene>
    <name evidence="1" type="ORF">YH65_06780</name>
</gene>
<dbReference type="RefSeq" id="WP_046551211.1">
    <property type="nucleotide sequence ID" value="NZ_CP011308.1"/>
</dbReference>
<proteinExistence type="predicted"/>